<dbReference type="Proteomes" id="UP000005237">
    <property type="component" value="Unassembled WGS sequence"/>
</dbReference>
<name>A0A8R1J0N2_CAEJA</name>
<dbReference type="AlphaFoldDB" id="A0A8R1J0N2"/>
<accession>A0A8R1J0N2</accession>
<reference evidence="1" key="2">
    <citation type="submission" date="2022-06" db="UniProtKB">
        <authorList>
            <consortium name="EnsemblMetazoa"/>
        </authorList>
    </citation>
    <scope>IDENTIFICATION</scope>
    <source>
        <strain evidence="1">DF5081</strain>
    </source>
</reference>
<protein>
    <submittedName>
        <fullName evidence="1">Uncharacterized protein</fullName>
    </submittedName>
</protein>
<keyword evidence="2" id="KW-1185">Reference proteome</keyword>
<evidence type="ECO:0000313" key="1">
    <source>
        <dbReference type="EnsemblMetazoa" id="CJA41050.1"/>
    </source>
</evidence>
<reference evidence="2" key="1">
    <citation type="submission" date="2010-08" db="EMBL/GenBank/DDBJ databases">
        <authorList>
            <consortium name="Caenorhabditis japonica Sequencing Consortium"/>
            <person name="Wilson R.K."/>
        </authorList>
    </citation>
    <scope>NUCLEOTIDE SEQUENCE [LARGE SCALE GENOMIC DNA]</scope>
    <source>
        <strain evidence="2">DF5081</strain>
    </source>
</reference>
<proteinExistence type="predicted"/>
<organism evidence="1 2">
    <name type="scientific">Caenorhabditis japonica</name>
    <dbReference type="NCBI Taxonomy" id="281687"/>
    <lineage>
        <taxon>Eukaryota</taxon>
        <taxon>Metazoa</taxon>
        <taxon>Ecdysozoa</taxon>
        <taxon>Nematoda</taxon>
        <taxon>Chromadorea</taxon>
        <taxon>Rhabditida</taxon>
        <taxon>Rhabditina</taxon>
        <taxon>Rhabditomorpha</taxon>
        <taxon>Rhabditoidea</taxon>
        <taxon>Rhabditidae</taxon>
        <taxon>Peloderinae</taxon>
        <taxon>Caenorhabditis</taxon>
    </lineage>
</organism>
<evidence type="ECO:0000313" key="2">
    <source>
        <dbReference type="Proteomes" id="UP000005237"/>
    </source>
</evidence>
<sequence length="109" mass="12457">MITPSETQLISFRICLSQLESAPQNEQVPNIYPRFTEVIESVRNLEIPESVNNEMSSTKYRPRIRLLTRLRSESSRKVDTSKPGEDEITIALGDSVFHSANIISFYAHM</sequence>
<dbReference type="EnsemblMetazoa" id="CJA41050.1">
    <property type="protein sequence ID" value="CJA41050.1"/>
    <property type="gene ID" value="WBGene00216898"/>
</dbReference>